<dbReference type="SUPFAM" id="SSF50729">
    <property type="entry name" value="PH domain-like"/>
    <property type="match status" value="2"/>
</dbReference>
<dbReference type="InterPro" id="IPR011993">
    <property type="entry name" value="PH-like_dom_sf"/>
</dbReference>
<dbReference type="Pfam" id="PF01363">
    <property type="entry name" value="FYVE"/>
    <property type="match status" value="1"/>
</dbReference>
<feature type="region of interest" description="Disordered" evidence="13">
    <location>
        <begin position="40"/>
        <end position="68"/>
    </location>
</feature>
<dbReference type="Proteomes" id="UP001142489">
    <property type="component" value="Unassembled WGS sequence"/>
</dbReference>
<dbReference type="GO" id="GO:0005085">
    <property type="term" value="F:guanyl-nucleotide exchange factor activity"/>
    <property type="evidence" value="ECO:0007669"/>
    <property type="project" value="UniProtKB-KW"/>
</dbReference>
<comment type="caution">
    <text evidence="18">The sequence shown here is derived from an EMBL/GenBank/DDBJ whole genome shotgun (WGS) entry which is preliminary data.</text>
</comment>
<dbReference type="InterPro" id="IPR017455">
    <property type="entry name" value="Znf_FYVE-rel"/>
</dbReference>
<evidence type="ECO:0000256" key="7">
    <source>
        <dbReference type="ARBA" id="ARBA00022737"/>
    </source>
</evidence>
<keyword evidence="10" id="KW-0206">Cytoskeleton</keyword>
<evidence type="ECO:0008006" key="20">
    <source>
        <dbReference type="Google" id="ProtNLM"/>
    </source>
</evidence>
<evidence type="ECO:0000256" key="1">
    <source>
        <dbReference type="ARBA" id="ARBA00004245"/>
    </source>
</evidence>
<evidence type="ECO:0000259" key="16">
    <source>
        <dbReference type="PROSITE" id="PS50119"/>
    </source>
</evidence>
<dbReference type="PROSITE" id="PS50178">
    <property type="entry name" value="ZF_FYVE"/>
    <property type="match status" value="1"/>
</dbReference>
<dbReference type="InterPro" id="IPR035941">
    <property type="entry name" value="FGD1-4_PH2"/>
</dbReference>
<dbReference type="InterPro" id="IPR000306">
    <property type="entry name" value="Znf_FYVE"/>
</dbReference>
<keyword evidence="3" id="KW-0963">Cytoplasm</keyword>
<comment type="subcellular location">
    <subcellularLocation>
        <location evidence="2">Cell projection</location>
    </subcellularLocation>
    <subcellularLocation>
        <location evidence="1">Cytoplasm</location>
        <location evidence="1">Cytoskeleton</location>
    </subcellularLocation>
</comment>
<dbReference type="PROSITE" id="PS50119">
    <property type="entry name" value="ZF_BBOX"/>
    <property type="match status" value="1"/>
</dbReference>
<proteinExistence type="predicted"/>
<dbReference type="GO" id="GO:0007010">
    <property type="term" value="P:cytoskeleton organization"/>
    <property type="evidence" value="ECO:0007669"/>
    <property type="project" value="TreeGrafter"/>
</dbReference>
<evidence type="ECO:0000259" key="17">
    <source>
        <dbReference type="PROSITE" id="PS50178"/>
    </source>
</evidence>
<evidence type="ECO:0000256" key="4">
    <source>
        <dbReference type="ARBA" id="ARBA00022553"/>
    </source>
</evidence>
<evidence type="ECO:0000256" key="9">
    <source>
        <dbReference type="ARBA" id="ARBA00022833"/>
    </source>
</evidence>
<sequence length="880" mass="99017">MDGTENTHNFRRIAIRRKSTPSLPNAALVLQGTDAPAAAAATLALPGQEPRKEASREPLGPPGAGSSACSKIFTNPPCSGNSTVRLCEPNICDEVAQGINGKVPVKYSPRPASNSKPQVPPKPLHLQNSQSSIAQQTPRHKALHTAKPRMEEVTPTSSSVTKEKTSKVSDLISHFEGGSLSIPSELKRESSVPYVAKPQGKHGSAALSPQPKIINQHPLQKQGNRTDQSKDIQNHTANGVVTQDKLDCRDTSIHNATWPIQNDNASFNSCLVNGERKSTSTESLQSTMACKGQAVSSGCWTPSVNVFSSGKETIEITTNIEDKQVEEHSRADSSMETKETNEQKCYKIASELLQTERAYVSRLALLDQVFYCKLMEEANRGSYPAEVVNKIFSNISSINQFHSQFLLPELEKRMQEWDTNPRISDILQKLAPFLKMYGEYVKNFDNAMELVKTWTERSPLFKSIIQDIQKQKICGNLTLQHHMLEPVQRIPRYEMLLKDYLRKLPQDSVDWKDAEKSLEIISTAASHSNSAIRKMENLKKLLEVYEMLGEEEDIVNPSNELIKEGQILKLAARNTSAQERYLFLFNNMLLYCVPKFSLVGSKFTVRTRVGIDGMQIVETHNEEYPHTFQVSGKERTLELQASSEQDKEEWIKALQNTIDAFQQRNETFRNAIAKEYDDAPIEVSTAELGKRAPRWIRDNEVTMCMKCKEPFNALTRRRHHCRACGHVVCWKCSDYKAHLEYDSNKLNKVCKDCYHIITGCTDSEEKKKRGILEIESAEVSGNSVICSFLQYLEKSKTWQKAWCVIPKQEALVLYMYGAPQDVKALATIPLLGYTVDDTPRSADLPHSFKLTQSKSVHSFAADNEDLKQKWLKGNLFGCQR</sequence>
<dbReference type="InterPro" id="IPR051092">
    <property type="entry name" value="FYVE_RhoGEF_PH"/>
</dbReference>
<dbReference type="AlphaFoldDB" id="A0A9Q0XTR6"/>
<dbReference type="PANTHER" id="PTHR12673:SF98">
    <property type="entry name" value="FYVE, RHOGEF AND PH DOMAIN-CONTAINING PROTEIN 4"/>
    <property type="match status" value="1"/>
</dbReference>
<keyword evidence="6" id="KW-0479">Metal-binding</keyword>
<dbReference type="InterPro" id="IPR000219">
    <property type="entry name" value="DH_dom"/>
</dbReference>
<evidence type="ECO:0000313" key="18">
    <source>
        <dbReference type="EMBL" id="KAJ7329143.1"/>
    </source>
</evidence>
<feature type="compositionally biased region" description="Basic residues" evidence="13">
    <location>
        <begin position="9"/>
        <end position="19"/>
    </location>
</feature>
<accession>A0A9Q0XTR6</accession>
<dbReference type="InterPro" id="IPR000315">
    <property type="entry name" value="Znf_B-box"/>
</dbReference>
<dbReference type="SMART" id="SM00064">
    <property type="entry name" value="FYVE"/>
    <property type="match status" value="1"/>
</dbReference>
<evidence type="ECO:0000313" key="19">
    <source>
        <dbReference type="Proteomes" id="UP001142489"/>
    </source>
</evidence>
<dbReference type="SUPFAM" id="SSF48065">
    <property type="entry name" value="DBL homology domain (DH-domain)"/>
    <property type="match status" value="1"/>
</dbReference>
<keyword evidence="5" id="KW-0344">Guanine-nucleotide releasing factor</keyword>
<dbReference type="Gene3D" id="2.30.29.30">
    <property type="entry name" value="Pleckstrin-homology domain (PH domain)/Phosphotyrosine-binding domain (PTB)"/>
    <property type="match status" value="2"/>
</dbReference>
<evidence type="ECO:0000259" key="15">
    <source>
        <dbReference type="PROSITE" id="PS50010"/>
    </source>
</evidence>
<evidence type="ECO:0000256" key="12">
    <source>
        <dbReference type="PROSITE-ProRule" id="PRU00024"/>
    </source>
</evidence>
<evidence type="ECO:0000256" key="8">
    <source>
        <dbReference type="ARBA" id="ARBA00022771"/>
    </source>
</evidence>
<dbReference type="PROSITE" id="PS50010">
    <property type="entry name" value="DH_2"/>
    <property type="match status" value="1"/>
</dbReference>
<dbReference type="FunFam" id="2.30.29.30:FF:000113">
    <property type="entry name" value="FYVE, RhoGEF and PH domain-containing protein 4"/>
    <property type="match status" value="1"/>
</dbReference>
<dbReference type="GO" id="GO:0046847">
    <property type="term" value="P:filopodium assembly"/>
    <property type="evidence" value="ECO:0007669"/>
    <property type="project" value="TreeGrafter"/>
</dbReference>
<organism evidence="18 19">
    <name type="scientific">Phrynocephalus forsythii</name>
    <dbReference type="NCBI Taxonomy" id="171643"/>
    <lineage>
        <taxon>Eukaryota</taxon>
        <taxon>Metazoa</taxon>
        <taxon>Chordata</taxon>
        <taxon>Craniata</taxon>
        <taxon>Vertebrata</taxon>
        <taxon>Euteleostomi</taxon>
        <taxon>Lepidosauria</taxon>
        <taxon>Squamata</taxon>
        <taxon>Bifurcata</taxon>
        <taxon>Unidentata</taxon>
        <taxon>Episquamata</taxon>
        <taxon>Toxicofera</taxon>
        <taxon>Iguania</taxon>
        <taxon>Acrodonta</taxon>
        <taxon>Agamidae</taxon>
        <taxon>Agaminae</taxon>
        <taxon>Phrynocephalus</taxon>
    </lineage>
</organism>
<dbReference type="FunFam" id="2.30.29.30:FF:000102">
    <property type="entry name" value="FYVE, RhoGEF and PH domain-containing protein 4"/>
    <property type="match status" value="1"/>
</dbReference>
<keyword evidence="4" id="KW-0597">Phosphoprotein</keyword>
<keyword evidence="9" id="KW-0862">Zinc</keyword>
<dbReference type="InterPro" id="IPR035899">
    <property type="entry name" value="DBL_dom_sf"/>
</dbReference>
<feature type="compositionally biased region" description="Basic residues" evidence="13">
    <location>
        <begin position="138"/>
        <end position="147"/>
    </location>
</feature>
<feature type="region of interest" description="Disordered" evidence="13">
    <location>
        <begin position="103"/>
        <end position="165"/>
    </location>
</feature>
<dbReference type="SMART" id="SM00325">
    <property type="entry name" value="RhoGEF"/>
    <property type="match status" value="1"/>
</dbReference>
<dbReference type="Pfam" id="PF00169">
    <property type="entry name" value="PH"/>
    <property type="match status" value="2"/>
</dbReference>
<feature type="region of interest" description="Disordered" evidence="13">
    <location>
        <begin position="1"/>
        <end position="23"/>
    </location>
</feature>
<keyword evidence="7" id="KW-0677">Repeat</keyword>
<dbReference type="Gene3D" id="3.30.40.10">
    <property type="entry name" value="Zinc/RING finger domain, C3HC4 (zinc finger)"/>
    <property type="match status" value="1"/>
</dbReference>
<keyword evidence="19" id="KW-1185">Reference proteome</keyword>
<dbReference type="SMART" id="SM00233">
    <property type="entry name" value="PH"/>
    <property type="match status" value="2"/>
</dbReference>
<dbReference type="GO" id="GO:0042995">
    <property type="term" value="C:cell projection"/>
    <property type="evidence" value="ECO:0007669"/>
    <property type="project" value="UniProtKB-SubCell"/>
</dbReference>
<name>A0A9Q0XTR6_9SAUR</name>
<evidence type="ECO:0000256" key="6">
    <source>
        <dbReference type="ARBA" id="ARBA00022723"/>
    </source>
</evidence>
<dbReference type="CDD" id="cd15791">
    <property type="entry name" value="PH1_FDG4"/>
    <property type="match status" value="1"/>
</dbReference>
<dbReference type="FunFam" id="1.20.900.10:FF:000013">
    <property type="entry name" value="FYVE, RhoGEF and PH domain-containing protein 4"/>
    <property type="match status" value="1"/>
</dbReference>
<feature type="compositionally biased region" description="Polar residues" evidence="13">
    <location>
        <begin position="126"/>
        <end position="137"/>
    </location>
</feature>
<evidence type="ECO:0000256" key="11">
    <source>
        <dbReference type="ARBA" id="ARBA00023273"/>
    </source>
</evidence>
<feature type="domain" description="PH" evidence="14">
    <location>
        <begin position="782"/>
        <end position="879"/>
    </location>
</feature>
<dbReference type="CDD" id="cd00160">
    <property type="entry name" value="RhoGEF"/>
    <property type="match status" value="1"/>
</dbReference>
<evidence type="ECO:0000256" key="10">
    <source>
        <dbReference type="ARBA" id="ARBA00023212"/>
    </source>
</evidence>
<dbReference type="OrthoDB" id="660555at2759"/>
<evidence type="ECO:0000256" key="5">
    <source>
        <dbReference type="ARBA" id="ARBA00022658"/>
    </source>
</evidence>
<evidence type="ECO:0000256" key="2">
    <source>
        <dbReference type="ARBA" id="ARBA00004316"/>
    </source>
</evidence>
<feature type="domain" description="FYVE-type" evidence="17">
    <location>
        <begin position="698"/>
        <end position="758"/>
    </location>
</feature>
<dbReference type="CDD" id="cd15741">
    <property type="entry name" value="FYVE_FGD1_2_4"/>
    <property type="match status" value="1"/>
</dbReference>
<feature type="domain" description="B box-type" evidence="16">
    <location>
        <begin position="699"/>
        <end position="749"/>
    </location>
</feature>
<dbReference type="Pfam" id="PF00621">
    <property type="entry name" value="RhoGEF"/>
    <property type="match status" value="1"/>
</dbReference>
<dbReference type="CDD" id="cd13236">
    <property type="entry name" value="PH2_FGD1-4"/>
    <property type="match status" value="1"/>
</dbReference>
<dbReference type="EMBL" id="JAPFRF010000006">
    <property type="protein sequence ID" value="KAJ7329143.1"/>
    <property type="molecule type" value="Genomic_DNA"/>
</dbReference>
<protein>
    <recommendedName>
        <fullName evidence="20">FYVE, RhoGEF and PH domain-containing protein 4</fullName>
    </recommendedName>
</protein>
<reference evidence="18" key="1">
    <citation type="journal article" date="2023" name="DNA Res.">
        <title>Chromosome-level genome assembly of Phrynocephalus forsythii using third-generation DNA sequencing and Hi-C analysis.</title>
        <authorList>
            <person name="Qi Y."/>
            <person name="Zhao W."/>
            <person name="Zhao Y."/>
            <person name="Niu C."/>
            <person name="Cao S."/>
            <person name="Zhang Y."/>
        </authorList>
    </citation>
    <scope>NUCLEOTIDE SEQUENCE</scope>
    <source>
        <tissue evidence="18">Muscle</tissue>
    </source>
</reference>
<evidence type="ECO:0000256" key="3">
    <source>
        <dbReference type="ARBA" id="ARBA00022490"/>
    </source>
</evidence>
<dbReference type="PROSITE" id="PS50003">
    <property type="entry name" value="PH_DOMAIN"/>
    <property type="match status" value="2"/>
</dbReference>
<dbReference type="Gene3D" id="1.20.900.10">
    <property type="entry name" value="Dbl homology (DH) domain"/>
    <property type="match status" value="1"/>
</dbReference>
<dbReference type="GO" id="GO:0005856">
    <property type="term" value="C:cytoskeleton"/>
    <property type="evidence" value="ECO:0007669"/>
    <property type="project" value="UniProtKB-SubCell"/>
</dbReference>
<feature type="domain" description="DH" evidence="15">
    <location>
        <begin position="344"/>
        <end position="531"/>
    </location>
</feature>
<dbReference type="InterPro" id="IPR001849">
    <property type="entry name" value="PH_domain"/>
</dbReference>
<evidence type="ECO:0000259" key="14">
    <source>
        <dbReference type="PROSITE" id="PS50003"/>
    </source>
</evidence>
<dbReference type="GO" id="GO:0005737">
    <property type="term" value="C:cytoplasm"/>
    <property type="evidence" value="ECO:0007669"/>
    <property type="project" value="TreeGrafter"/>
</dbReference>
<evidence type="ECO:0000256" key="13">
    <source>
        <dbReference type="SAM" id="MobiDB-lite"/>
    </source>
</evidence>
<gene>
    <name evidence="18" type="ORF">JRQ81_015317</name>
</gene>
<feature type="domain" description="PH" evidence="14">
    <location>
        <begin position="560"/>
        <end position="659"/>
    </location>
</feature>
<dbReference type="GO" id="GO:0008270">
    <property type="term" value="F:zinc ion binding"/>
    <property type="evidence" value="ECO:0007669"/>
    <property type="project" value="UniProtKB-KW"/>
</dbReference>
<keyword evidence="8 12" id="KW-0863">Zinc-finger</keyword>
<dbReference type="PANTHER" id="PTHR12673">
    <property type="entry name" value="FACIOGENITAL DYSPLASIA PROTEIN"/>
    <property type="match status" value="1"/>
</dbReference>
<dbReference type="FunFam" id="3.30.40.10:FF:000061">
    <property type="entry name" value="FYVE, RhoGEF and PH domain containing 1"/>
    <property type="match status" value="1"/>
</dbReference>
<keyword evidence="11" id="KW-0966">Cell projection</keyword>
<dbReference type="InterPro" id="IPR037742">
    <property type="entry name" value="FDG4_N_PH"/>
</dbReference>
<dbReference type="InterPro" id="IPR013083">
    <property type="entry name" value="Znf_RING/FYVE/PHD"/>
</dbReference>